<dbReference type="EMBL" id="VOOS01000001">
    <property type="protein sequence ID" value="TXB67070.1"/>
    <property type="molecule type" value="Genomic_DNA"/>
</dbReference>
<dbReference type="InterPro" id="IPR029062">
    <property type="entry name" value="Class_I_gatase-like"/>
</dbReference>
<protein>
    <submittedName>
        <fullName evidence="4">Gliding motility-associated ABC transporter substrate-binding protein GldG</fullName>
    </submittedName>
</protein>
<feature type="domain" description="DUF7088" evidence="3">
    <location>
        <begin position="42"/>
        <end position="151"/>
    </location>
</feature>
<dbReference type="AlphaFoldDB" id="A0A5C6RZL1"/>
<keyword evidence="1" id="KW-1133">Transmembrane helix</keyword>
<dbReference type="SUPFAM" id="SSF52317">
    <property type="entry name" value="Class I glutamine amidotransferase-like"/>
    <property type="match status" value="1"/>
</dbReference>
<reference evidence="4 5" key="1">
    <citation type="submission" date="2019-08" db="EMBL/GenBank/DDBJ databases">
        <title>Genome of Vicingus serpentipes NCIMB 15042.</title>
        <authorList>
            <person name="Bowman J.P."/>
        </authorList>
    </citation>
    <scope>NUCLEOTIDE SEQUENCE [LARGE SCALE GENOMIC DNA]</scope>
    <source>
        <strain evidence="4 5">NCIMB 15042</strain>
    </source>
</reference>
<feature type="transmembrane region" description="Helical" evidence="1">
    <location>
        <begin position="12"/>
        <end position="34"/>
    </location>
</feature>
<evidence type="ECO:0000259" key="2">
    <source>
        <dbReference type="Pfam" id="PF09822"/>
    </source>
</evidence>
<evidence type="ECO:0000313" key="5">
    <source>
        <dbReference type="Proteomes" id="UP000321721"/>
    </source>
</evidence>
<dbReference type="OrthoDB" id="9777219at2"/>
<feature type="transmembrane region" description="Helical" evidence="1">
    <location>
        <begin position="551"/>
        <end position="572"/>
    </location>
</feature>
<feature type="domain" description="ABC-type uncharacterised transport system" evidence="2">
    <location>
        <begin position="197"/>
        <end position="515"/>
    </location>
</feature>
<comment type="caution">
    <text evidence="4">The sequence shown here is derived from an EMBL/GenBank/DDBJ whole genome shotgun (WGS) entry which is preliminary data.</text>
</comment>
<dbReference type="NCBIfam" id="TIGR03521">
    <property type="entry name" value="GldG"/>
    <property type="match status" value="1"/>
</dbReference>
<keyword evidence="1" id="KW-0472">Membrane</keyword>
<dbReference type="Proteomes" id="UP000321721">
    <property type="component" value="Unassembled WGS sequence"/>
</dbReference>
<dbReference type="InterPro" id="IPR019196">
    <property type="entry name" value="ABC_transp_unknown"/>
</dbReference>
<gene>
    <name evidence="4" type="primary">gldG</name>
    <name evidence="4" type="ORF">FRY74_02470</name>
</gene>
<dbReference type="InterPro" id="IPR055396">
    <property type="entry name" value="DUF7088"/>
</dbReference>
<dbReference type="Pfam" id="PF23357">
    <property type="entry name" value="DUF7088"/>
    <property type="match status" value="1"/>
</dbReference>
<keyword evidence="5" id="KW-1185">Reference proteome</keyword>
<dbReference type="InterPro" id="IPR019863">
    <property type="entry name" value="Motility-assoc_ABC-rel_GldG"/>
</dbReference>
<sequence length="580" mass="66225">MVKHNHNNRNRDLITLIAGVIIVILVNFIGSFAFHRFDLTSEKRYTISDNSKDLAANLDDIVYVKVYLEGDFPAGFKRLRDETREMLDEFRAYSNGFIEYEFINPSEDPDQKVREDIYKQLYKEGLRPTDLNVKEEDGTSNKIIWPGALVSYKGQEFPVQLLKSQMGVSPEMMLNGSIEALEYEFANAIHNLKVFEKPRVALIEGHGELDKVETASLAMSLAESYTVDRIAINEELSSLTERVIVDSTREYAVINKYDAIIIAKPTQKFSEKDKFVIDQYIMFGGRVVWLIDPVFASMDSLQNADVSMAIPQDLNLDDQLFTYGVRLNPTLIQDLQSAAIPVITGRVGNQPKQQLFPWFFFPLLTSANNHPIVNNLNAVKGEFTSTIDTIAKPRIRKTGLLKSSKYTKVSNTPTRISLGMLRYEPDQSQFNAGHQVSAVLLEGYFESVFKNRIAPEILNSNEVNFQQESKFNKMVVIADGDIAKNFVNPKTSQYYELGFDRFTNQQYGNNDFMLNVVNYLCDDSGLMGVRSKKLTIRLLDKTILKKDKFKWQLINSILPIGLIILFGLAHYYDRKKKYTK</sequence>
<dbReference type="Pfam" id="PF09822">
    <property type="entry name" value="ABC_transp_aux"/>
    <property type="match status" value="1"/>
</dbReference>
<organism evidence="4 5">
    <name type="scientific">Vicingus serpentipes</name>
    <dbReference type="NCBI Taxonomy" id="1926625"/>
    <lineage>
        <taxon>Bacteria</taxon>
        <taxon>Pseudomonadati</taxon>
        <taxon>Bacteroidota</taxon>
        <taxon>Flavobacteriia</taxon>
        <taxon>Flavobacteriales</taxon>
        <taxon>Vicingaceae</taxon>
        <taxon>Vicingus</taxon>
    </lineage>
</organism>
<name>A0A5C6RZL1_9FLAO</name>
<accession>A0A5C6RZL1</accession>
<evidence type="ECO:0000256" key="1">
    <source>
        <dbReference type="SAM" id="Phobius"/>
    </source>
</evidence>
<dbReference type="RefSeq" id="WP_147098279.1">
    <property type="nucleotide sequence ID" value="NZ_VOOS01000001.1"/>
</dbReference>
<evidence type="ECO:0000259" key="3">
    <source>
        <dbReference type="Pfam" id="PF23357"/>
    </source>
</evidence>
<keyword evidence="1" id="KW-0812">Transmembrane</keyword>
<proteinExistence type="predicted"/>
<evidence type="ECO:0000313" key="4">
    <source>
        <dbReference type="EMBL" id="TXB67070.1"/>
    </source>
</evidence>